<dbReference type="STRING" id="7217.B3MV65"/>
<sequence>MESHQIYRHKKFDVGRNFKSAELLLKEELISRSGTPYSREEEQEEELASISLCSSDQDEFLPLPKRRRLGSSSSSVSSTSFQSAACHINADAIQDILKYHVNMVRTFPKKERSPKEQDRRNKNTIACRVSRRKKKFDDLQIEQQYKDFTSEHLKIAEQSVRAKVYLNYLNQLVKQEDVPPPTPPPSATPRVAKEQNCKRNFSIDYLIGGVKQEKV</sequence>
<protein>
    <recommendedName>
        <fullName evidence="3">BZIP domain-containing protein</fullName>
    </recommendedName>
</protein>
<dbReference type="SUPFAM" id="SSF57959">
    <property type="entry name" value="Leucine zipper domain"/>
    <property type="match status" value="1"/>
</dbReference>
<keyword evidence="2" id="KW-1185">Reference proteome</keyword>
<organism evidence="1 2">
    <name type="scientific">Drosophila ananassae</name>
    <name type="common">Fruit fly</name>
    <dbReference type="NCBI Taxonomy" id="7217"/>
    <lineage>
        <taxon>Eukaryota</taxon>
        <taxon>Metazoa</taxon>
        <taxon>Ecdysozoa</taxon>
        <taxon>Arthropoda</taxon>
        <taxon>Hexapoda</taxon>
        <taxon>Insecta</taxon>
        <taxon>Pterygota</taxon>
        <taxon>Neoptera</taxon>
        <taxon>Endopterygota</taxon>
        <taxon>Diptera</taxon>
        <taxon>Brachycera</taxon>
        <taxon>Muscomorpha</taxon>
        <taxon>Ephydroidea</taxon>
        <taxon>Drosophilidae</taxon>
        <taxon>Drosophila</taxon>
        <taxon>Sophophora</taxon>
    </lineage>
</organism>
<dbReference type="OrthoDB" id="8052785at2759"/>
<dbReference type="HOGENOM" id="CLU_1333192_0_0_1"/>
<dbReference type="GO" id="GO:0003700">
    <property type="term" value="F:DNA-binding transcription factor activity"/>
    <property type="evidence" value="ECO:0007669"/>
    <property type="project" value="InterPro"/>
</dbReference>
<dbReference type="Gene3D" id="1.20.5.170">
    <property type="match status" value="1"/>
</dbReference>
<dbReference type="GO" id="GO:0043065">
    <property type="term" value="P:positive regulation of apoptotic process"/>
    <property type="evidence" value="ECO:0007669"/>
    <property type="project" value="EnsemblMetazoa"/>
</dbReference>
<dbReference type="Proteomes" id="UP000007801">
    <property type="component" value="Unassembled WGS sequence"/>
</dbReference>
<dbReference type="GeneID" id="6504359"/>
<name>B3MV65_DROAN</name>
<dbReference type="EMBL" id="CH902624">
    <property type="protein sequence ID" value="EDV33130.1"/>
    <property type="molecule type" value="Genomic_DNA"/>
</dbReference>
<evidence type="ECO:0008006" key="3">
    <source>
        <dbReference type="Google" id="ProtNLM"/>
    </source>
</evidence>
<dbReference type="PhylomeDB" id="B3MV65"/>
<dbReference type="AlphaFoldDB" id="B3MV65"/>
<dbReference type="InterPro" id="IPR046347">
    <property type="entry name" value="bZIP_sf"/>
</dbReference>
<dbReference type="KEGG" id="dan:6504359"/>
<evidence type="ECO:0000313" key="1">
    <source>
        <dbReference type="EMBL" id="EDV33130.1"/>
    </source>
</evidence>
<gene>
    <name evidence="1" type="primary">Dana\GF21687</name>
    <name evidence="1" type="synonym">dana_GLEANR_553</name>
    <name evidence="1" type="ORF">GF21687</name>
</gene>
<evidence type="ECO:0000313" key="2">
    <source>
        <dbReference type="Proteomes" id="UP000007801"/>
    </source>
</evidence>
<dbReference type="InParanoid" id="B3MV65"/>
<dbReference type="eggNOG" id="ENOG502T801">
    <property type="taxonomic scope" value="Eukaryota"/>
</dbReference>
<proteinExistence type="predicted"/>
<reference evidence="1 2" key="1">
    <citation type="journal article" date="2007" name="Nature">
        <title>Evolution of genes and genomes on the Drosophila phylogeny.</title>
        <authorList>
            <consortium name="Drosophila 12 Genomes Consortium"/>
            <person name="Clark A.G."/>
            <person name="Eisen M.B."/>
            <person name="Smith D.R."/>
            <person name="Bergman C.M."/>
            <person name="Oliver B."/>
            <person name="Markow T.A."/>
            <person name="Kaufman T.C."/>
            <person name="Kellis M."/>
            <person name="Gelbart W."/>
            <person name="Iyer V.N."/>
            <person name="Pollard D.A."/>
            <person name="Sackton T.B."/>
            <person name="Larracuente A.M."/>
            <person name="Singh N.D."/>
            <person name="Abad J.P."/>
            <person name="Abt D.N."/>
            <person name="Adryan B."/>
            <person name="Aguade M."/>
            <person name="Akashi H."/>
            <person name="Anderson W.W."/>
            <person name="Aquadro C.F."/>
            <person name="Ardell D.H."/>
            <person name="Arguello R."/>
            <person name="Artieri C.G."/>
            <person name="Barbash D.A."/>
            <person name="Barker D."/>
            <person name="Barsanti P."/>
            <person name="Batterham P."/>
            <person name="Batzoglou S."/>
            <person name="Begun D."/>
            <person name="Bhutkar A."/>
            <person name="Blanco E."/>
            <person name="Bosak S.A."/>
            <person name="Bradley R.K."/>
            <person name="Brand A.D."/>
            <person name="Brent M.R."/>
            <person name="Brooks A.N."/>
            <person name="Brown R.H."/>
            <person name="Butlin R.K."/>
            <person name="Caggese C."/>
            <person name="Calvi B.R."/>
            <person name="Bernardo de Carvalho A."/>
            <person name="Caspi A."/>
            <person name="Castrezana S."/>
            <person name="Celniker S.E."/>
            <person name="Chang J.L."/>
            <person name="Chapple C."/>
            <person name="Chatterji S."/>
            <person name="Chinwalla A."/>
            <person name="Civetta A."/>
            <person name="Clifton S.W."/>
            <person name="Comeron J.M."/>
            <person name="Costello J.C."/>
            <person name="Coyne J.A."/>
            <person name="Daub J."/>
            <person name="David R.G."/>
            <person name="Delcher A.L."/>
            <person name="Delehaunty K."/>
            <person name="Do C.B."/>
            <person name="Ebling H."/>
            <person name="Edwards K."/>
            <person name="Eickbush T."/>
            <person name="Evans J.D."/>
            <person name="Filipski A."/>
            <person name="Findeiss S."/>
            <person name="Freyhult E."/>
            <person name="Fulton L."/>
            <person name="Fulton R."/>
            <person name="Garcia A.C."/>
            <person name="Gardiner A."/>
            <person name="Garfield D.A."/>
            <person name="Garvin B.E."/>
            <person name="Gibson G."/>
            <person name="Gilbert D."/>
            <person name="Gnerre S."/>
            <person name="Godfrey J."/>
            <person name="Good R."/>
            <person name="Gotea V."/>
            <person name="Gravely B."/>
            <person name="Greenberg A.J."/>
            <person name="Griffiths-Jones S."/>
            <person name="Gross S."/>
            <person name="Guigo R."/>
            <person name="Gustafson E.A."/>
            <person name="Haerty W."/>
            <person name="Hahn M.W."/>
            <person name="Halligan D.L."/>
            <person name="Halpern A.L."/>
            <person name="Halter G.M."/>
            <person name="Han M.V."/>
            <person name="Heger A."/>
            <person name="Hillier L."/>
            <person name="Hinrichs A.S."/>
            <person name="Holmes I."/>
            <person name="Hoskins R.A."/>
            <person name="Hubisz M.J."/>
            <person name="Hultmark D."/>
            <person name="Huntley M.A."/>
            <person name="Jaffe D.B."/>
            <person name="Jagadeeshan S."/>
            <person name="Jeck W.R."/>
            <person name="Johnson J."/>
            <person name="Jones C.D."/>
            <person name="Jordan W.C."/>
            <person name="Karpen G.H."/>
            <person name="Kataoka E."/>
            <person name="Keightley P.D."/>
            <person name="Kheradpour P."/>
            <person name="Kirkness E.F."/>
            <person name="Koerich L.B."/>
            <person name="Kristiansen K."/>
            <person name="Kudrna D."/>
            <person name="Kulathinal R.J."/>
            <person name="Kumar S."/>
            <person name="Kwok R."/>
            <person name="Lander E."/>
            <person name="Langley C.H."/>
            <person name="Lapoint R."/>
            <person name="Lazzaro B.P."/>
            <person name="Lee S.J."/>
            <person name="Levesque L."/>
            <person name="Li R."/>
            <person name="Lin C.F."/>
            <person name="Lin M.F."/>
            <person name="Lindblad-Toh K."/>
            <person name="Llopart A."/>
            <person name="Long M."/>
            <person name="Low L."/>
            <person name="Lozovsky E."/>
            <person name="Lu J."/>
            <person name="Luo M."/>
            <person name="Machado C.A."/>
            <person name="Makalowski W."/>
            <person name="Marzo M."/>
            <person name="Matsuda M."/>
            <person name="Matzkin L."/>
            <person name="McAllister B."/>
            <person name="McBride C.S."/>
            <person name="McKernan B."/>
            <person name="McKernan K."/>
            <person name="Mendez-Lago M."/>
            <person name="Minx P."/>
            <person name="Mollenhauer M.U."/>
            <person name="Montooth K."/>
            <person name="Mount S.M."/>
            <person name="Mu X."/>
            <person name="Myers E."/>
            <person name="Negre B."/>
            <person name="Newfeld S."/>
            <person name="Nielsen R."/>
            <person name="Noor M.A."/>
            <person name="O'Grady P."/>
            <person name="Pachter L."/>
            <person name="Papaceit M."/>
            <person name="Parisi M.J."/>
            <person name="Parisi M."/>
            <person name="Parts L."/>
            <person name="Pedersen J.S."/>
            <person name="Pesole G."/>
            <person name="Phillippy A.M."/>
            <person name="Ponting C.P."/>
            <person name="Pop M."/>
            <person name="Porcelli D."/>
            <person name="Powell J.R."/>
            <person name="Prohaska S."/>
            <person name="Pruitt K."/>
            <person name="Puig M."/>
            <person name="Quesneville H."/>
            <person name="Ram K.R."/>
            <person name="Rand D."/>
            <person name="Rasmussen M.D."/>
            <person name="Reed L.K."/>
            <person name="Reenan R."/>
            <person name="Reily A."/>
            <person name="Remington K.A."/>
            <person name="Rieger T.T."/>
            <person name="Ritchie M.G."/>
            <person name="Robin C."/>
            <person name="Rogers Y.H."/>
            <person name="Rohde C."/>
            <person name="Rozas J."/>
            <person name="Rubenfield M.J."/>
            <person name="Ruiz A."/>
            <person name="Russo S."/>
            <person name="Salzberg S.L."/>
            <person name="Sanchez-Gracia A."/>
            <person name="Saranga D.J."/>
            <person name="Sato H."/>
            <person name="Schaeffer S.W."/>
            <person name="Schatz M.C."/>
            <person name="Schlenke T."/>
            <person name="Schwartz R."/>
            <person name="Segarra C."/>
            <person name="Singh R.S."/>
            <person name="Sirot L."/>
            <person name="Sirota M."/>
            <person name="Sisneros N.B."/>
            <person name="Smith C.D."/>
            <person name="Smith T.F."/>
            <person name="Spieth J."/>
            <person name="Stage D.E."/>
            <person name="Stark A."/>
            <person name="Stephan W."/>
            <person name="Strausberg R.L."/>
            <person name="Strempel S."/>
            <person name="Sturgill D."/>
            <person name="Sutton G."/>
            <person name="Sutton G.G."/>
            <person name="Tao W."/>
            <person name="Teichmann S."/>
            <person name="Tobari Y.N."/>
            <person name="Tomimura Y."/>
            <person name="Tsolas J.M."/>
            <person name="Valente V.L."/>
            <person name="Venter E."/>
            <person name="Venter J.C."/>
            <person name="Vicario S."/>
            <person name="Vieira F.G."/>
            <person name="Vilella A.J."/>
            <person name="Villasante A."/>
            <person name="Walenz B."/>
            <person name="Wang J."/>
            <person name="Wasserman M."/>
            <person name="Watts T."/>
            <person name="Wilson D."/>
            <person name="Wilson R.K."/>
            <person name="Wing R.A."/>
            <person name="Wolfner M.F."/>
            <person name="Wong A."/>
            <person name="Wong G.K."/>
            <person name="Wu C.I."/>
            <person name="Wu G."/>
            <person name="Yamamoto D."/>
            <person name="Yang H.P."/>
            <person name="Yang S.P."/>
            <person name="Yorke J.A."/>
            <person name="Yoshida K."/>
            <person name="Zdobnov E."/>
            <person name="Zhang P."/>
            <person name="Zhang Y."/>
            <person name="Zimin A.V."/>
            <person name="Baldwin J."/>
            <person name="Abdouelleil A."/>
            <person name="Abdulkadir J."/>
            <person name="Abebe A."/>
            <person name="Abera B."/>
            <person name="Abreu J."/>
            <person name="Acer S.C."/>
            <person name="Aftuck L."/>
            <person name="Alexander A."/>
            <person name="An P."/>
            <person name="Anderson E."/>
            <person name="Anderson S."/>
            <person name="Arachi H."/>
            <person name="Azer M."/>
            <person name="Bachantsang P."/>
            <person name="Barry A."/>
            <person name="Bayul T."/>
            <person name="Berlin A."/>
            <person name="Bessette D."/>
            <person name="Bloom T."/>
            <person name="Blye J."/>
            <person name="Boguslavskiy L."/>
            <person name="Bonnet C."/>
            <person name="Boukhgalter B."/>
            <person name="Bourzgui I."/>
            <person name="Brown A."/>
            <person name="Cahill P."/>
            <person name="Channer S."/>
            <person name="Cheshatsang Y."/>
            <person name="Chuda L."/>
            <person name="Citroen M."/>
            <person name="Collymore A."/>
            <person name="Cooke P."/>
            <person name="Costello M."/>
            <person name="D'Aco K."/>
            <person name="Daza R."/>
            <person name="De Haan G."/>
            <person name="DeGray S."/>
            <person name="DeMaso C."/>
            <person name="Dhargay N."/>
            <person name="Dooley K."/>
            <person name="Dooley E."/>
            <person name="Doricent M."/>
            <person name="Dorje P."/>
            <person name="Dorjee K."/>
            <person name="Dupes A."/>
            <person name="Elong R."/>
            <person name="Falk J."/>
            <person name="Farina A."/>
            <person name="Faro S."/>
            <person name="Ferguson D."/>
            <person name="Fisher S."/>
            <person name="Foley C.D."/>
            <person name="Franke A."/>
            <person name="Friedrich D."/>
            <person name="Gadbois L."/>
            <person name="Gearin G."/>
            <person name="Gearin C.R."/>
            <person name="Giannoukos G."/>
            <person name="Goode T."/>
            <person name="Graham J."/>
            <person name="Grandbois E."/>
            <person name="Grewal S."/>
            <person name="Gyaltsen K."/>
            <person name="Hafez N."/>
            <person name="Hagos B."/>
            <person name="Hall J."/>
            <person name="Henson C."/>
            <person name="Hollinger A."/>
            <person name="Honan T."/>
            <person name="Huard M.D."/>
            <person name="Hughes L."/>
            <person name="Hurhula B."/>
            <person name="Husby M.E."/>
            <person name="Kamat A."/>
            <person name="Kanga B."/>
            <person name="Kashin S."/>
            <person name="Khazanovich D."/>
            <person name="Kisner P."/>
            <person name="Lance K."/>
            <person name="Lara M."/>
            <person name="Lee W."/>
            <person name="Lennon N."/>
            <person name="Letendre F."/>
            <person name="LeVine R."/>
            <person name="Lipovsky A."/>
            <person name="Liu X."/>
            <person name="Liu J."/>
            <person name="Liu S."/>
            <person name="Lokyitsang T."/>
            <person name="Lokyitsang Y."/>
            <person name="Lubonja R."/>
            <person name="Lui A."/>
            <person name="MacDonald P."/>
            <person name="Magnisalis V."/>
            <person name="Maru K."/>
            <person name="Matthews C."/>
            <person name="McCusker W."/>
            <person name="McDonough S."/>
            <person name="Mehta T."/>
            <person name="Meldrim J."/>
            <person name="Meneus L."/>
            <person name="Mihai O."/>
            <person name="Mihalev A."/>
            <person name="Mihova T."/>
            <person name="Mittelman R."/>
            <person name="Mlenga V."/>
            <person name="Montmayeur A."/>
            <person name="Mulrain L."/>
            <person name="Navidi A."/>
            <person name="Naylor J."/>
            <person name="Negash T."/>
            <person name="Nguyen T."/>
            <person name="Nguyen N."/>
            <person name="Nicol R."/>
            <person name="Norbu C."/>
            <person name="Norbu N."/>
            <person name="Novod N."/>
            <person name="O'Neill B."/>
            <person name="Osman S."/>
            <person name="Markiewicz E."/>
            <person name="Oyono O.L."/>
            <person name="Patti C."/>
            <person name="Phunkhang P."/>
            <person name="Pierre F."/>
            <person name="Priest M."/>
            <person name="Raghuraman S."/>
            <person name="Rege F."/>
            <person name="Reyes R."/>
            <person name="Rise C."/>
            <person name="Rogov P."/>
            <person name="Ross K."/>
            <person name="Ryan E."/>
            <person name="Settipalli S."/>
            <person name="Shea T."/>
            <person name="Sherpa N."/>
            <person name="Shi L."/>
            <person name="Shih D."/>
            <person name="Sparrow T."/>
            <person name="Spaulding J."/>
            <person name="Stalker J."/>
            <person name="Stange-Thomann N."/>
            <person name="Stavropoulos S."/>
            <person name="Stone C."/>
            <person name="Strader C."/>
            <person name="Tesfaye S."/>
            <person name="Thomson T."/>
            <person name="Thoulutsang Y."/>
            <person name="Thoulutsang D."/>
            <person name="Topham K."/>
            <person name="Topping I."/>
            <person name="Tsamla T."/>
            <person name="Vassiliev H."/>
            <person name="Vo A."/>
            <person name="Wangchuk T."/>
            <person name="Wangdi T."/>
            <person name="Weiand M."/>
            <person name="Wilkinson J."/>
            <person name="Wilson A."/>
            <person name="Yadav S."/>
            <person name="Young G."/>
            <person name="Yu Q."/>
            <person name="Zembek L."/>
            <person name="Zhong D."/>
            <person name="Zimmer A."/>
            <person name="Zwirko Z."/>
            <person name="Jaffe D.B."/>
            <person name="Alvarez P."/>
            <person name="Brockman W."/>
            <person name="Butler J."/>
            <person name="Chin C."/>
            <person name="Gnerre S."/>
            <person name="Grabherr M."/>
            <person name="Kleber M."/>
            <person name="Mauceli E."/>
            <person name="MacCallum I."/>
        </authorList>
    </citation>
    <scope>NUCLEOTIDE SEQUENCE [LARGE SCALE GENOMIC DNA]</scope>
    <source>
        <strain evidence="2">Tucson 14024-0371.13</strain>
    </source>
</reference>
<accession>B3MV65</accession>
<dbReference type="OMA" id="KYHVNMV"/>